<organism evidence="2">
    <name type="scientific">Sesamum latifolium</name>
    <dbReference type="NCBI Taxonomy" id="2727402"/>
    <lineage>
        <taxon>Eukaryota</taxon>
        <taxon>Viridiplantae</taxon>
        <taxon>Streptophyta</taxon>
        <taxon>Embryophyta</taxon>
        <taxon>Tracheophyta</taxon>
        <taxon>Spermatophyta</taxon>
        <taxon>Magnoliopsida</taxon>
        <taxon>eudicotyledons</taxon>
        <taxon>Gunneridae</taxon>
        <taxon>Pentapetalae</taxon>
        <taxon>asterids</taxon>
        <taxon>lamiids</taxon>
        <taxon>Lamiales</taxon>
        <taxon>Pedaliaceae</taxon>
        <taxon>Sesamum</taxon>
    </lineage>
</organism>
<dbReference type="PANTHER" id="PTHR11439:SF465">
    <property type="entry name" value="REVERSE TRANSCRIPTASE TY1_COPIA-TYPE DOMAIN-CONTAINING PROTEIN"/>
    <property type="match status" value="1"/>
</dbReference>
<feature type="domain" description="Reverse transcriptase Ty1/copia-type" evidence="1">
    <location>
        <begin position="18"/>
        <end position="105"/>
    </location>
</feature>
<dbReference type="EMBL" id="JACGWN010000008">
    <property type="protein sequence ID" value="KAL0439438.1"/>
    <property type="molecule type" value="Genomic_DNA"/>
</dbReference>
<reference evidence="2" key="1">
    <citation type="submission" date="2020-06" db="EMBL/GenBank/DDBJ databases">
        <authorList>
            <person name="Li T."/>
            <person name="Hu X."/>
            <person name="Zhang T."/>
            <person name="Song X."/>
            <person name="Zhang H."/>
            <person name="Dai N."/>
            <person name="Sheng W."/>
            <person name="Hou X."/>
            <person name="Wei L."/>
        </authorList>
    </citation>
    <scope>NUCLEOTIDE SEQUENCE</scope>
    <source>
        <strain evidence="2">KEN1</strain>
        <tissue evidence="2">Leaf</tissue>
    </source>
</reference>
<dbReference type="Pfam" id="PF07727">
    <property type="entry name" value="RVT_2"/>
    <property type="match status" value="1"/>
</dbReference>
<gene>
    <name evidence="2" type="ORF">Slati_2426800</name>
</gene>
<evidence type="ECO:0000313" key="2">
    <source>
        <dbReference type="EMBL" id="KAL0439438.1"/>
    </source>
</evidence>
<name>A0AAW2WCS3_9LAMI</name>
<sequence length="339" mass="38957">MLQLMVGLFSIRRQQCKLHEYLDEDLYMMPPEGYPIESGLVCKLECSLYGLKQASCQWNVEFTHKLTEFGFTLLAHDNCLFKKPAATGLMALLVYVDDILVTDPSMDDSGSQRLFTCSVYDQGHRRCKILLLFGILMAYTWLRLSMWRISLRILIWFKLNRYCGYSLLSKPDSYRRLAYCDADWASYTDSWHSLTGFCIFLGNALVSWKTKKQTTVSRSTAKAEYHSMVATVCELCWISYTLADLGVSFSLPVDLFCDNKVALYIATNPVSMNVPNTLKWTVTLCMMLMNKVSLFPIFEVRYRLRFVYQAFSFENIWFSDVEVRPGFSKPQSHSLGGGG</sequence>
<dbReference type="InterPro" id="IPR013103">
    <property type="entry name" value="RVT_2"/>
</dbReference>
<dbReference type="PANTHER" id="PTHR11439">
    <property type="entry name" value="GAG-POL-RELATED RETROTRANSPOSON"/>
    <property type="match status" value="1"/>
</dbReference>
<dbReference type="CDD" id="cd09272">
    <property type="entry name" value="RNase_HI_RT_Ty1"/>
    <property type="match status" value="1"/>
</dbReference>
<protein>
    <submittedName>
        <fullName evidence="2">Retrovirus-related Pol polyprotein from transposon RE1</fullName>
    </submittedName>
</protein>
<evidence type="ECO:0000259" key="1">
    <source>
        <dbReference type="Pfam" id="PF07727"/>
    </source>
</evidence>
<comment type="caution">
    <text evidence="2">The sequence shown here is derived from an EMBL/GenBank/DDBJ whole genome shotgun (WGS) entry which is preliminary data.</text>
</comment>
<proteinExistence type="predicted"/>
<dbReference type="AlphaFoldDB" id="A0AAW2WCS3"/>
<reference evidence="2" key="2">
    <citation type="journal article" date="2024" name="Plant">
        <title>Genomic evolution and insights into agronomic trait innovations of Sesamum species.</title>
        <authorList>
            <person name="Miao H."/>
            <person name="Wang L."/>
            <person name="Qu L."/>
            <person name="Liu H."/>
            <person name="Sun Y."/>
            <person name="Le M."/>
            <person name="Wang Q."/>
            <person name="Wei S."/>
            <person name="Zheng Y."/>
            <person name="Lin W."/>
            <person name="Duan Y."/>
            <person name="Cao H."/>
            <person name="Xiong S."/>
            <person name="Wang X."/>
            <person name="Wei L."/>
            <person name="Li C."/>
            <person name="Ma Q."/>
            <person name="Ju M."/>
            <person name="Zhao R."/>
            <person name="Li G."/>
            <person name="Mu C."/>
            <person name="Tian Q."/>
            <person name="Mei H."/>
            <person name="Zhang T."/>
            <person name="Gao T."/>
            <person name="Zhang H."/>
        </authorList>
    </citation>
    <scope>NUCLEOTIDE SEQUENCE</scope>
    <source>
        <strain evidence="2">KEN1</strain>
    </source>
</reference>
<accession>A0AAW2WCS3</accession>